<proteinExistence type="predicted"/>
<keyword evidence="1 3" id="KW-0378">Hydrolase</keyword>
<evidence type="ECO:0000259" key="2">
    <source>
        <dbReference type="Pfam" id="PF00561"/>
    </source>
</evidence>
<dbReference type="GO" id="GO:0016787">
    <property type="term" value="F:hydrolase activity"/>
    <property type="evidence" value="ECO:0007669"/>
    <property type="project" value="UniProtKB-KW"/>
</dbReference>
<dbReference type="PANTHER" id="PTHR46118:SF4">
    <property type="entry name" value="PROTEIN ABHD11"/>
    <property type="match status" value="1"/>
</dbReference>
<dbReference type="Pfam" id="PF00561">
    <property type="entry name" value="Abhydrolase_1"/>
    <property type="match status" value="1"/>
</dbReference>
<dbReference type="EMBL" id="JAPMOU010000004">
    <property type="protein sequence ID" value="MDE1461376.1"/>
    <property type="molecule type" value="Genomic_DNA"/>
</dbReference>
<evidence type="ECO:0000313" key="3">
    <source>
        <dbReference type="EMBL" id="MDE1461376.1"/>
    </source>
</evidence>
<dbReference type="RefSeq" id="WP_274687739.1">
    <property type="nucleotide sequence ID" value="NZ_JAPMOU010000004.1"/>
</dbReference>
<reference evidence="3 4" key="1">
    <citation type="submission" date="2022-11" db="EMBL/GenBank/DDBJ databases">
        <title>Spartinivicinus poritis sp. nov., isolated from scleractinian coral Porites lutea.</title>
        <authorList>
            <person name="Zhang G."/>
            <person name="Cai L."/>
            <person name="Wei Q."/>
        </authorList>
    </citation>
    <scope>NUCLEOTIDE SEQUENCE [LARGE SCALE GENOMIC DNA]</scope>
    <source>
        <strain evidence="3 4">A2-2</strain>
    </source>
</reference>
<dbReference type="PRINTS" id="PR00111">
    <property type="entry name" value="ABHYDROLASE"/>
</dbReference>
<evidence type="ECO:0000256" key="1">
    <source>
        <dbReference type="ARBA" id="ARBA00022801"/>
    </source>
</evidence>
<dbReference type="Gene3D" id="3.40.50.1820">
    <property type="entry name" value="alpha/beta hydrolase"/>
    <property type="match status" value="1"/>
</dbReference>
<gene>
    <name evidence="3" type="ORF">ORQ98_05290</name>
</gene>
<name>A0ABT5U4U5_9GAMM</name>
<keyword evidence="4" id="KW-1185">Reference proteome</keyword>
<dbReference type="SUPFAM" id="SSF53474">
    <property type="entry name" value="alpha/beta-Hydrolases"/>
    <property type="match status" value="1"/>
</dbReference>
<dbReference type="InterPro" id="IPR000073">
    <property type="entry name" value="AB_hydrolase_1"/>
</dbReference>
<organism evidence="3 4">
    <name type="scientific">Spartinivicinus poritis</name>
    <dbReference type="NCBI Taxonomy" id="2994640"/>
    <lineage>
        <taxon>Bacteria</taxon>
        <taxon>Pseudomonadati</taxon>
        <taxon>Pseudomonadota</taxon>
        <taxon>Gammaproteobacteria</taxon>
        <taxon>Oceanospirillales</taxon>
        <taxon>Zooshikellaceae</taxon>
        <taxon>Spartinivicinus</taxon>
    </lineage>
</organism>
<feature type="domain" description="AB hydrolase-1" evidence="2">
    <location>
        <begin position="14"/>
        <end position="242"/>
    </location>
</feature>
<evidence type="ECO:0000313" key="4">
    <source>
        <dbReference type="Proteomes" id="UP001528823"/>
    </source>
</evidence>
<comment type="caution">
    <text evidence="3">The sequence shown here is derived from an EMBL/GenBank/DDBJ whole genome shotgun (WGS) entry which is preliminary data.</text>
</comment>
<protein>
    <submittedName>
        <fullName evidence="3">Alpha/beta fold hydrolase</fullName>
    </submittedName>
</protein>
<sequence>MLKLHHKVLGVGEPLILVHGLFGSLENLGGIAKILAEKFMVYSLDMRNHGRSPHSDRMDHQLMAGDVAHFMDEHGIKAAHLLGHSMGGKAVMQLALNNPQYVNKLIVADIAPIKYSARHNDVFAGLQAINPKAIKSRIEADKILQQHIKELPVRSFLLKNLVKSTEAGFTWRMNLAALHNQYENIIDGQTFDKPYNGDVLFIKGGNSDYLLPKHRNEIIAMFPNAQVREIPNTGHWLHAEKPELFCRVVERFLGED</sequence>
<dbReference type="Proteomes" id="UP001528823">
    <property type="component" value="Unassembled WGS sequence"/>
</dbReference>
<dbReference type="PANTHER" id="PTHR46118">
    <property type="entry name" value="PROTEIN ABHD11"/>
    <property type="match status" value="1"/>
</dbReference>
<accession>A0ABT5U4U5</accession>
<dbReference type="InterPro" id="IPR029058">
    <property type="entry name" value="AB_hydrolase_fold"/>
</dbReference>